<feature type="domain" description="Acyltransferase 3" evidence="8">
    <location>
        <begin position="6"/>
        <end position="316"/>
    </location>
</feature>
<feature type="transmembrane region" description="Helical" evidence="7">
    <location>
        <begin position="172"/>
        <end position="192"/>
    </location>
</feature>
<comment type="caution">
    <text evidence="9">The sequence shown here is derived from an EMBL/GenBank/DDBJ whole genome shotgun (WGS) entry which is preliminary data.</text>
</comment>
<evidence type="ECO:0000256" key="3">
    <source>
        <dbReference type="ARBA" id="ARBA00022475"/>
    </source>
</evidence>
<keyword evidence="3" id="KW-1003">Cell membrane</keyword>
<evidence type="ECO:0000256" key="1">
    <source>
        <dbReference type="ARBA" id="ARBA00004651"/>
    </source>
</evidence>
<name>A0A4R1M5D0_9SPHI</name>
<dbReference type="GO" id="GO:0009246">
    <property type="term" value="P:enterobacterial common antigen biosynthetic process"/>
    <property type="evidence" value="ECO:0007669"/>
    <property type="project" value="TreeGrafter"/>
</dbReference>
<dbReference type="GO" id="GO:0016413">
    <property type="term" value="F:O-acetyltransferase activity"/>
    <property type="evidence" value="ECO:0007669"/>
    <property type="project" value="TreeGrafter"/>
</dbReference>
<dbReference type="InterPro" id="IPR002656">
    <property type="entry name" value="Acyl_transf_3_dom"/>
</dbReference>
<feature type="transmembrane region" description="Helical" evidence="7">
    <location>
        <begin position="300"/>
        <end position="320"/>
    </location>
</feature>
<dbReference type="PANTHER" id="PTHR40074:SF2">
    <property type="entry name" value="O-ACETYLTRANSFERASE WECH"/>
    <property type="match status" value="1"/>
</dbReference>
<sequence length="334" mass="38954">MEKRIPYYDLLRAVAILAVLLIHSLNAEINNEISWIVVLVRQLINFAVPLFIALSGYFMVDKVFNAEYTYKMFLQKQISRVYLPYLVWSLPYIFVALYFKGETILNSLYKLLTFQISGIFYYVFLIIQFYIFFPLLKKMTNKRGLVIATLLSFICCLIFFFLKLFLNIDIPLIIYAGNFITWIMFFILGMYLKRNKVSLNNKTLIILIFLSLILELIETKIHFNMLNNIGEAITAVKISSFIYSGLLIILLLKENMVNIKTSKFLESLGQVSYAIYLNHLLVLIFANKIVKLIFMENTLLTQLLVFLITMVVSYLLCIMIKSIDKSRAHKYLGI</sequence>
<evidence type="ECO:0000256" key="7">
    <source>
        <dbReference type="SAM" id="Phobius"/>
    </source>
</evidence>
<proteinExistence type="inferred from homology"/>
<organism evidence="9 10">
    <name type="scientific">Albibacterium bauzanense</name>
    <dbReference type="NCBI Taxonomy" id="653929"/>
    <lineage>
        <taxon>Bacteria</taxon>
        <taxon>Pseudomonadati</taxon>
        <taxon>Bacteroidota</taxon>
        <taxon>Sphingobacteriia</taxon>
        <taxon>Sphingobacteriales</taxon>
        <taxon>Sphingobacteriaceae</taxon>
        <taxon>Albibacterium</taxon>
    </lineage>
</organism>
<feature type="transmembrane region" description="Helical" evidence="7">
    <location>
        <begin position="204"/>
        <end position="223"/>
    </location>
</feature>
<evidence type="ECO:0000256" key="2">
    <source>
        <dbReference type="ARBA" id="ARBA00007400"/>
    </source>
</evidence>
<keyword evidence="5 7" id="KW-1133">Transmembrane helix</keyword>
<dbReference type="EMBL" id="SMGO01000001">
    <property type="protein sequence ID" value="TCK84953.1"/>
    <property type="molecule type" value="Genomic_DNA"/>
</dbReference>
<comment type="subcellular location">
    <subcellularLocation>
        <location evidence="1">Cell membrane</location>
        <topology evidence="1">Multi-pass membrane protein</topology>
    </subcellularLocation>
</comment>
<keyword evidence="9" id="KW-0012">Acyltransferase</keyword>
<evidence type="ECO:0000313" key="9">
    <source>
        <dbReference type="EMBL" id="TCK84953.1"/>
    </source>
</evidence>
<keyword evidence="10" id="KW-1185">Reference proteome</keyword>
<evidence type="ECO:0000313" key="10">
    <source>
        <dbReference type="Proteomes" id="UP000294616"/>
    </source>
</evidence>
<accession>A0A4R1M5D0</accession>
<gene>
    <name evidence="9" type="ORF">C8N28_0249</name>
</gene>
<comment type="similarity">
    <text evidence="2">Belongs to the acyltransferase 3 family.</text>
</comment>
<dbReference type="GO" id="GO:0005886">
    <property type="term" value="C:plasma membrane"/>
    <property type="evidence" value="ECO:0007669"/>
    <property type="project" value="UniProtKB-SubCell"/>
</dbReference>
<feature type="transmembrane region" description="Helical" evidence="7">
    <location>
        <begin position="145"/>
        <end position="166"/>
    </location>
</feature>
<feature type="transmembrane region" description="Helical" evidence="7">
    <location>
        <begin position="43"/>
        <end position="60"/>
    </location>
</feature>
<dbReference type="RefSeq" id="WP_132220755.1">
    <property type="nucleotide sequence ID" value="NZ_SMGO01000001.1"/>
</dbReference>
<evidence type="ECO:0000256" key="5">
    <source>
        <dbReference type="ARBA" id="ARBA00022989"/>
    </source>
</evidence>
<feature type="transmembrane region" description="Helical" evidence="7">
    <location>
        <begin position="81"/>
        <end position="99"/>
    </location>
</feature>
<dbReference type="OrthoDB" id="9810469at2"/>
<protein>
    <submittedName>
        <fullName evidence="9">Surface polysaccharide O-acyltransferase-like enzyme</fullName>
    </submittedName>
</protein>
<evidence type="ECO:0000256" key="6">
    <source>
        <dbReference type="ARBA" id="ARBA00023136"/>
    </source>
</evidence>
<feature type="transmembrane region" description="Helical" evidence="7">
    <location>
        <begin position="229"/>
        <end position="252"/>
    </location>
</feature>
<dbReference type="Proteomes" id="UP000294616">
    <property type="component" value="Unassembled WGS sequence"/>
</dbReference>
<keyword evidence="9" id="KW-0808">Transferase</keyword>
<dbReference type="PANTHER" id="PTHR40074">
    <property type="entry name" value="O-ACETYLTRANSFERASE WECH"/>
    <property type="match status" value="1"/>
</dbReference>
<keyword evidence="6 7" id="KW-0472">Membrane</keyword>
<evidence type="ECO:0000256" key="4">
    <source>
        <dbReference type="ARBA" id="ARBA00022692"/>
    </source>
</evidence>
<dbReference type="Pfam" id="PF01757">
    <property type="entry name" value="Acyl_transf_3"/>
    <property type="match status" value="1"/>
</dbReference>
<reference evidence="9 10" key="1">
    <citation type="submission" date="2019-03" db="EMBL/GenBank/DDBJ databases">
        <title>Genomic Encyclopedia of Archaeal and Bacterial Type Strains, Phase II (KMG-II): from individual species to whole genera.</title>
        <authorList>
            <person name="Goeker M."/>
        </authorList>
    </citation>
    <scope>NUCLEOTIDE SEQUENCE [LARGE SCALE GENOMIC DNA]</scope>
    <source>
        <strain evidence="9 10">DSM 22554</strain>
    </source>
</reference>
<keyword evidence="4 7" id="KW-0812">Transmembrane</keyword>
<feature type="transmembrane region" description="Helical" evidence="7">
    <location>
        <begin position="273"/>
        <end position="294"/>
    </location>
</feature>
<feature type="transmembrane region" description="Helical" evidence="7">
    <location>
        <begin position="111"/>
        <end position="133"/>
    </location>
</feature>
<dbReference type="AlphaFoldDB" id="A0A4R1M5D0"/>
<evidence type="ECO:0000259" key="8">
    <source>
        <dbReference type="Pfam" id="PF01757"/>
    </source>
</evidence>